<feature type="region of interest" description="Disordered" evidence="1">
    <location>
        <begin position="61"/>
        <end position="100"/>
    </location>
</feature>
<dbReference type="EMBL" id="JAAMPC010000001">
    <property type="protein sequence ID" value="KAG2331825.1"/>
    <property type="molecule type" value="Genomic_DNA"/>
</dbReference>
<organism evidence="2 3">
    <name type="scientific">Brassica carinata</name>
    <name type="common">Ethiopian mustard</name>
    <name type="synonym">Abyssinian cabbage</name>
    <dbReference type="NCBI Taxonomy" id="52824"/>
    <lineage>
        <taxon>Eukaryota</taxon>
        <taxon>Viridiplantae</taxon>
        <taxon>Streptophyta</taxon>
        <taxon>Embryophyta</taxon>
        <taxon>Tracheophyta</taxon>
        <taxon>Spermatophyta</taxon>
        <taxon>Magnoliopsida</taxon>
        <taxon>eudicotyledons</taxon>
        <taxon>Gunneridae</taxon>
        <taxon>Pentapetalae</taxon>
        <taxon>rosids</taxon>
        <taxon>malvids</taxon>
        <taxon>Brassicales</taxon>
        <taxon>Brassicaceae</taxon>
        <taxon>Brassiceae</taxon>
        <taxon>Brassica</taxon>
    </lineage>
</organism>
<keyword evidence="3" id="KW-1185">Reference proteome</keyword>
<comment type="caution">
    <text evidence="2">The sequence shown here is derived from an EMBL/GenBank/DDBJ whole genome shotgun (WGS) entry which is preliminary data.</text>
</comment>
<name>A0A8X8BED5_BRACI</name>
<evidence type="ECO:0000313" key="3">
    <source>
        <dbReference type="Proteomes" id="UP000886595"/>
    </source>
</evidence>
<evidence type="ECO:0000256" key="1">
    <source>
        <dbReference type="SAM" id="MobiDB-lite"/>
    </source>
</evidence>
<feature type="region of interest" description="Disordered" evidence="1">
    <location>
        <begin position="12"/>
        <end position="42"/>
    </location>
</feature>
<proteinExistence type="predicted"/>
<feature type="compositionally biased region" description="Basic and acidic residues" evidence="1">
    <location>
        <begin position="138"/>
        <end position="173"/>
    </location>
</feature>
<feature type="region of interest" description="Disordered" evidence="1">
    <location>
        <begin position="120"/>
        <end position="173"/>
    </location>
</feature>
<gene>
    <name evidence="2" type="ORF">Bca52824_003005</name>
</gene>
<sequence>MAILRAITTRVSAMDSAVAPDRSASPMRDKEDRNGSSDVGKAVDVVDFKKWGHLEKVCVKKGKNKEQTESPDSKRVEKEDKVEQTIEQKEDQSSEEAVMEGEIDLKVVGKEMERVELEGKVVSEEESWSQKKRRMKQERKPAAPKKEGKGEGTQKGAKRDQSTLKEKKTKAQDGFKIHASCMKIWMVRMKRHLPIGMALH</sequence>
<protein>
    <submittedName>
        <fullName evidence="2">Uncharacterized protein</fullName>
    </submittedName>
</protein>
<accession>A0A8X8BED5</accession>
<dbReference type="AlphaFoldDB" id="A0A8X8BED5"/>
<reference evidence="2 3" key="1">
    <citation type="submission" date="2020-02" db="EMBL/GenBank/DDBJ databases">
        <authorList>
            <person name="Ma Q."/>
            <person name="Huang Y."/>
            <person name="Song X."/>
            <person name="Pei D."/>
        </authorList>
    </citation>
    <scope>NUCLEOTIDE SEQUENCE [LARGE SCALE GENOMIC DNA]</scope>
    <source>
        <strain evidence="2">Sxm20200214</strain>
        <tissue evidence="2">Leaf</tissue>
    </source>
</reference>
<dbReference type="Proteomes" id="UP000886595">
    <property type="component" value="Unassembled WGS sequence"/>
</dbReference>
<evidence type="ECO:0000313" key="2">
    <source>
        <dbReference type="EMBL" id="KAG2331825.1"/>
    </source>
</evidence>
<feature type="compositionally biased region" description="Basic and acidic residues" evidence="1">
    <location>
        <begin position="61"/>
        <end position="92"/>
    </location>
</feature>